<reference evidence="9" key="1">
    <citation type="submission" date="2016-11" db="EMBL/GenBank/DDBJ databases">
        <authorList>
            <person name="Varghese N."/>
            <person name="Submissions S."/>
        </authorList>
    </citation>
    <scope>NUCLEOTIDE SEQUENCE [LARGE SCALE GENOMIC DNA]</scope>
    <source>
        <strain evidence="9">DX253</strain>
    </source>
</reference>
<dbReference type="GO" id="GO:0015990">
    <property type="term" value="P:electron transport coupled proton transport"/>
    <property type="evidence" value="ECO:0007669"/>
    <property type="project" value="TreeGrafter"/>
</dbReference>
<dbReference type="InterPro" id="IPR001750">
    <property type="entry name" value="ND/Mrp_TM"/>
</dbReference>
<proteinExistence type="predicted"/>
<feature type="transmembrane region" description="Helical" evidence="5">
    <location>
        <begin position="254"/>
        <end position="272"/>
    </location>
</feature>
<feature type="transmembrane region" description="Helical" evidence="5">
    <location>
        <begin position="412"/>
        <end position="433"/>
    </location>
</feature>
<feature type="transmembrane region" description="Helical" evidence="5">
    <location>
        <begin position="227"/>
        <end position="248"/>
    </location>
</feature>
<feature type="transmembrane region" description="Helical" evidence="5">
    <location>
        <begin position="374"/>
        <end position="392"/>
    </location>
</feature>
<dbReference type="GO" id="GO:0008137">
    <property type="term" value="F:NADH dehydrogenase (ubiquinone) activity"/>
    <property type="evidence" value="ECO:0007669"/>
    <property type="project" value="InterPro"/>
</dbReference>
<protein>
    <submittedName>
        <fullName evidence="8">NAD(P)H-quinone oxidoreductase subunit 5</fullName>
    </submittedName>
</protein>
<feature type="transmembrane region" description="Helical" evidence="5">
    <location>
        <begin position="56"/>
        <end position="77"/>
    </location>
</feature>
<dbReference type="GO" id="GO:0003954">
    <property type="term" value="F:NADH dehydrogenase activity"/>
    <property type="evidence" value="ECO:0007669"/>
    <property type="project" value="TreeGrafter"/>
</dbReference>
<dbReference type="PRINTS" id="PR01434">
    <property type="entry name" value="NADHDHGNASE5"/>
</dbReference>
<keyword evidence="2 5" id="KW-0812">Transmembrane</keyword>
<feature type="domain" description="NADH-Ubiquinone oxidoreductase (complex I) chain 5 N-terminal" evidence="7">
    <location>
        <begin position="53"/>
        <end position="96"/>
    </location>
</feature>
<dbReference type="Pfam" id="PF00361">
    <property type="entry name" value="Proton_antipo_M"/>
    <property type="match status" value="1"/>
</dbReference>
<feature type="transmembrane region" description="Helical" evidence="5">
    <location>
        <begin position="189"/>
        <end position="215"/>
    </location>
</feature>
<comment type="subcellular location">
    <subcellularLocation>
        <location evidence="1">Membrane</location>
        <topology evidence="1">Multi-pass membrane protein</topology>
    </subcellularLocation>
</comment>
<evidence type="ECO:0000256" key="5">
    <source>
        <dbReference type="SAM" id="Phobius"/>
    </source>
</evidence>
<dbReference type="Pfam" id="PF00662">
    <property type="entry name" value="Proton_antipo_N"/>
    <property type="match status" value="1"/>
</dbReference>
<feature type="transmembrane region" description="Helical" evidence="5">
    <location>
        <begin position="23"/>
        <end position="44"/>
    </location>
</feature>
<feature type="transmembrane region" description="Helical" evidence="5">
    <location>
        <begin position="151"/>
        <end position="169"/>
    </location>
</feature>
<dbReference type="OrthoDB" id="186623at2157"/>
<dbReference type="Proteomes" id="UP000184203">
    <property type="component" value="Unassembled WGS sequence"/>
</dbReference>
<feature type="transmembrane region" description="Helical" evidence="5">
    <location>
        <begin position="445"/>
        <end position="462"/>
    </location>
</feature>
<dbReference type="InterPro" id="IPR003945">
    <property type="entry name" value="NU5C-like"/>
</dbReference>
<gene>
    <name evidence="8" type="ORF">SAMN05444342_3681</name>
</gene>
<dbReference type="InterPro" id="IPR001516">
    <property type="entry name" value="Proton_antipo_N"/>
</dbReference>
<feature type="transmembrane region" description="Helical" evidence="5">
    <location>
        <begin position="347"/>
        <end position="367"/>
    </location>
</feature>
<dbReference type="PANTHER" id="PTHR42829:SF1">
    <property type="entry name" value="INORGANIC CARBON TRANSPORTER SUBUNIT DABB-RELATED"/>
    <property type="match status" value="1"/>
</dbReference>
<keyword evidence="4 5" id="KW-0472">Membrane</keyword>
<organism evidence="8 9">
    <name type="scientific">Haladaptatus paucihalophilus DX253</name>
    <dbReference type="NCBI Taxonomy" id="797209"/>
    <lineage>
        <taxon>Archaea</taxon>
        <taxon>Methanobacteriati</taxon>
        <taxon>Methanobacteriota</taxon>
        <taxon>Stenosarchaea group</taxon>
        <taxon>Halobacteria</taxon>
        <taxon>Halobacteriales</taxon>
        <taxon>Haladaptataceae</taxon>
        <taxon>Haladaptatus</taxon>
    </lineage>
</organism>
<dbReference type="GO" id="GO:0042773">
    <property type="term" value="P:ATP synthesis coupled electron transport"/>
    <property type="evidence" value="ECO:0007669"/>
    <property type="project" value="InterPro"/>
</dbReference>
<dbReference type="EMBL" id="FRAN01000006">
    <property type="protein sequence ID" value="SHL37168.1"/>
    <property type="molecule type" value="Genomic_DNA"/>
</dbReference>
<evidence type="ECO:0000256" key="4">
    <source>
        <dbReference type="ARBA" id="ARBA00023136"/>
    </source>
</evidence>
<keyword evidence="3 5" id="KW-1133">Transmembrane helix</keyword>
<feature type="domain" description="NADH:quinone oxidoreductase/Mrp antiporter transmembrane" evidence="6">
    <location>
        <begin position="115"/>
        <end position="342"/>
    </location>
</feature>
<dbReference type="AlphaFoldDB" id="A0A1M7A329"/>
<name>A0A1M7A329_HALPU</name>
<evidence type="ECO:0000259" key="7">
    <source>
        <dbReference type="Pfam" id="PF00662"/>
    </source>
</evidence>
<evidence type="ECO:0000313" key="8">
    <source>
        <dbReference type="EMBL" id="SHL37168.1"/>
    </source>
</evidence>
<evidence type="ECO:0000256" key="1">
    <source>
        <dbReference type="ARBA" id="ARBA00004141"/>
    </source>
</evidence>
<feature type="transmembrane region" description="Helical" evidence="5">
    <location>
        <begin position="97"/>
        <end position="130"/>
    </location>
</feature>
<dbReference type="PANTHER" id="PTHR42829">
    <property type="entry name" value="NADH-UBIQUINONE OXIDOREDUCTASE CHAIN 5"/>
    <property type="match status" value="1"/>
</dbReference>
<dbReference type="GO" id="GO:0016020">
    <property type="term" value="C:membrane"/>
    <property type="evidence" value="ECO:0007669"/>
    <property type="project" value="UniProtKB-SubCell"/>
</dbReference>
<keyword evidence="9" id="KW-1185">Reference proteome</keyword>
<evidence type="ECO:0000313" key="9">
    <source>
        <dbReference type="Proteomes" id="UP000184203"/>
    </source>
</evidence>
<dbReference type="RefSeq" id="WP_026178010.1">
    <property type="nucleotide sequence ID" value="NZ_AEMG01000018.1"/>
</dbReference>
<feature type="transmembrane region" description="Helical" evidence="5">
    <location>
        <begin position="293"/>
        <end position="316"/>
    </location>
</feature>
<evidence type="ECO:0000259" key="6">
    <source>
        <dbReference type="Pfam" id="PF00361"/>
    </source>
</evidence>
<evidence type="ECO:0000256" key="2">
    <source>
        <dbReference type="ARBA" id="ARBA00022692"/>
    </source>
</evidence>
<sequence>MSGRSSKPTIGALPDTTVESPSVPIVLTWLVWTLFAASIAVLIARVRFGGSWEIPGVVAIDGLTILMWVVVTFFSGIVHSYSRRYMAGSAHETDFFLAVFGFTAAVMGLVAADLIALFWLLWLAMGLVMAKLVGLVDGWRQARAAATVARRYFLASSALLGVALTVLWWTTGATTISGIAAASDSLDGAVWLVAAGTLVLAAIIQSALVPFHGWLLSSMTAPTPASALMHAGFVNAGGILLVRFAPVVTVDTTFMLAVVAVGAASAIGGKLLKSVQTDVKRKLGCSTVGQMGFMIMQAGLGFFGAAITHLILHGFYKAYQFLSSGGQIEHTSPSEEPSHTVGYPTSVVTFAVTLLTGLAGGILFAALTGKGTNMDAGLLLTFFVVFTTLHAARNAVQTTSLSRSARYGAVPLVFFPAIVIYAAVYETISGLLFGLPMVTAPTELTLLHGVIAVIFVGIYVGIETGIHERSQRLYVALINASQPASDTLLTSTEEYNEY</sequence>
<accession>A0A1M7A329</accession>
<evidence type="ECO:0000256" key="3">
    <source>
        <dbReference type="ARBA" id="ARBA00022989"/>
    </source>
</evidence>